<dbReference type="InterPro" id="IPR000073">
    <property type="entry name" value="AB_hydrolase_1"/>
</dbReference>
<feature type="domain" description="AB hydrolase-1" evidence="1">
    <location>
        <begin position="11"/>
        <end position="237"/>
    </location>
</feature>
<reference evidence="2" key="2">
    <citation type="submission" date="2023-05" db="EMBL/GenBank/DDBJ databases">
        <authorList>
            <consortium name="Lawrence Berkeley National Laboratory"/>
            <person name="Steindorff A."/>
            <person name="Hensen N."/>
            <person name="Bonometti L."/>
            <person name="Westerberg I."/>
            <person name="Brannstrom I.O."/>
            <person name="Guillou S."/>
            <person name="Cros-Aarteil S."/>
            <person name="Calhoun S."/>
            <person name="Haridas S."/>
            <person name="Kuo A."/>
            <person name="Mondo S."/>
            <person name="Pangilinan J."/>
            <person name="Riley R."/>
            <person name="Labutti K."/>
            <person name="Andreopoulos B."/>
            <person name="Lipzen A."/>
            <person name="Chen C."/>
            <person name="Yanf M."/>
            <person name="Daum C."/>
            <person name="Ng V."/>
            <person name="Clum A."/>
            <person name="Ohm R."/>
            <person name="Martin F."/>
            <person name="Silar P."/>
            <person name="Natvig D."/>
            <person name="Lalanne C."/>
            <person name="Gautier V."/>
            <person name="Ament-Velasquez S.L."/>
            <person name="Kruys A."/>
            <person name="Hutchinson M.I."/>
            <person name="Powell A.J."/>
            <person name="Barry K."/>
            <person name="Miller A.N."/>
            <person name="Grigoriev I.V."/>
            <person name="Debuchy R."/>
            <person name="Gladieux P."/>
            <person name="Thoren M.H."/>
            <person name="Johannesson H."/>
        </authorList>
    </citation>
    <scope>NUCLEOTIDE SEQUENCE</scope>
    <source>
        <strain evidence="2">CBS 508.74</strain>
    </source>
</reference>
<evidence type="ECO:0000259" key="1">
    <source>
        <dbReference type="Pfam" id="PF12697"/>
    </source>
</evidence>
<reference evidence="2" key="1">
    <citation type="journal article" date="2023" name="Mol. Phylogenet. Evol.">
        <title>Genome-scale phylogeny and comparative genomics of the fungal order Sordariales.</title>
        <authorList>
            <person name="Hensen N."/>
            <person name="Bonometti L."/>
            <person name="Westerberg I."/>
            <person name="Brannstrom I.O."/>
            <person name="Guillou S."/>
            <person name="Cros-Aarteil S."/>
            <person name="Calhoun S."/>
            <person name="Haridas S."/>
            <person name="Kuo A."/>
            <person name="Mondo S."/>
            <person name="Pangilinan J."/>
            <person name="Riley R."/>
            <person name="LaButti K."/>
            <person name="Andreopoulos B."/>
            <person name="Lipzen A."/>
            <person name="Chen C."/>
            <person name="Yan M."/>
            <person name="Daum C."/>
            <person name="Ng V."/>
            <person name="Clum A."/>
            <person name="Steindorff A."/>
            <person name="Ohm R.A."/>
            <person name="Martin F."/>
            <person name="Silar P."/>
            <person name="Natvig D.O."/>
            <person name="Lalanne C."/>
            <person name="Gautier V."/>
            <person name="Ament-Velasquez S.L."/>
            <person name="Kruys A."/>
            <person name="Hutchinson M.I."/>
            <person name="Powell A.J."/>
            <person name="Barry K."/>
            <person name="Miller A.N."/>
            <person name="Grigoriev I.V."/>
            <person name="Debuchy R."/>
            <person name="Gladieux P."/>
            <person name="Hiltunen Thoren M."/>
            <person name="Johannesson H."/>
        </authorList>
    </citation>
    <scope>NUCLEOTIDE SEQUENCE</scope>
    <source>
        <strain evidence="2">CBS 508.74</strain>
    </source>
</reference>
<feature type="non-terminal residue" evidence="2">
    <location>
        <position position="1"/>
    </location>
</feature>
<dbReference type="RefSeq" id="XP_064674170.1">
    <property type="nucleotide sequence ID" value="XM_064810878.1"/>
</dbReference>
<evidence type="ECO:0000313" key="3">
    <source>
        <dbReference type="Proteomes" id="UP001302812"/>
    </source>
</evidence>
<proteinExistence type="predicted"/>
<organism evidence="2 3">
    <name type="scientific">Canariomyces notabilis</name>
    <dbReference type="NCBI Taxonomy" id="2074819"/>
    <lineage>
        <taxon>Eukaryota</taxon>
        <taxon>Fungi</taxon>
        <taxon>Dikarya</taxon>
        <taxon>Ascomycota</taxon>
        <taxon>Pezizomycotina</taxon>
        <taxon>Sordariomycetes</taxon>
        <taxon>Sordariomycetidae</taxon>
        <taxon>Sordariales</taxon>
        <taxon>Chaetomiaceae</taxon>
        <taxon>Canariomyces</taxon>
    </lineage>
</organism>
<sequence length="246" mass="27193">TAAAMAEIPLLVIIPGWWQPTDSWHDFLTAARKQNAGFDGIVVSLPSKTDVASRQAGLPRDVAAVRAALETVVEEGRMVVLLCHCSGGIIGSNAVEGYDLAARRRAGKQGGVMSIIYLAAFILPKRHTLFGIVGNLDIYQWVHIDPDREATNPDMFRDGLKRLFTRSSISVLDVTPTYEPWAHGIPCSYIYTELDNAVSHWDQQKMVARVLGLAPPTLTLHSFHCPFIDIPDDLARAIHRMLYDGY</sequence>
<accession>A0AAN6YWG0</accession>
<dbReference type="PANTHER" id="PTHR37017">
    <property type="entry name" value="AB HYDROLASE-1 DOMAIN-CONTAINING PROTEIN-RELATED"/>
    <property type="match status" value="1"/>
</dbReference>
<name>A0AAN6YWG0_9PEZI</name>
<protein>
    <recommendedName>
        <fullName evidence="1">AB hydrolase-1 domain-containing protein</fullName>
    </recommendedName>
</protein>
<dbReference type="InterPro" id="IPR029058">
    <property type="entry name" value="AB_hydrolase_fold"/>
</dbReference>
<dbReference type="EMBL" id="MU853333">
    <property type="protein sequence ID" value="KAK4116600.1"/>
    <property type="molecule type" value="Genomic_DNA"/>
</dbReference>
<dbReference type="Proteomes" id="UP001302812">
    <property type="component" value="Unassembled WGS sequence"/>
</dbReference>
<evidence type="ECO:0000313" key="2">
    <source>
        <dbReference type="EMBL" id="KAK4116600.1"/>
    </source>
</evidence>
<comment type="caution">
    <text evidence="2">The sequence shown here is derived from an EMBL/GenBank/DDBJ whole genome shotgun (WGS) entry which is preliminary data.</text>
</comment>
<dbReference type="Pfam" id="PF12697">
    <property type="entry name" value="Abhydrolase_6"/>
    <property type="match status" value="1"/>
</dbReference>
<dbReference type="AlphaFoldDB" id="A0AAN6YWG0"/>
<dbReference type="SUPFAM" id="SSF53474">
    <property type="entry name" value="alpha/beta-Hydrolases"/>
    <property type="match status" value="1"/>
</dbReference>
<dbReference type="Gene3D" id="3.40.50.1820">
    <property type="entry name" value="alpha/beta hydrolase"/>
    <property type="match status" value="1"/>
</dbReference>
<keyword evidence="3" id="KW-1185">Reference proteome</keyword>
<dbReference type="GeneID" id="89935003"/>
<gene>
    <name evidence="2" type="ORF">N656DRAFT_700599</name>
</gene>
<dbReference type="PANTHER" id="PTHR37017:SF13">
    <property type="entry name" value="AB HYDROLASE-1 DOMAIN-CONTAINING PROTEIN"/>
    <property type="match status" value="1"/>
</dbReference>
<dbReference type="InterPro" id="IPR052897">
    <property type="entry name" value="Sec-Metab_Biosynth_Hydrolase"/>
</dbReference>